<comment type="similarity">
    <text evidence="6">Belongs to the peptidase M48 family.</text>
</comment>
<evidence type="ECO:0000259" key="8">
    <source>
        <dbReference type="Pfam" id="PF01435"/>
    </source>
</evidence>
<organism evidence="9 10">
    <name type="scientific">Amylibacter marinus</name>
    <dbReference type="NCBI Taxonomy" id="1475483"/>
    <lineage>
        <taxon>Bacteria</taxon>
        <taxon>Pseudomonadati</taxon>
        <taxon>Pseudomonadota</taxon>
        <taxon>Alphaproteobacteria</taxon>
        <taxon>Rhodobacterales</taxon>
        <taxon>Paracoccaceae</taxon>
        <taxon>Amylibacter</taxon>
    </lineage>
</organism>
<keyword evidence="1 6" id="KW-0645">Protease</keyword>
<evidence type="ECO:0000256" key="6">
    <source>
        <dbReference type="RuleBase" id="RU003983"/>
    </source>
</evidence>
<keyword evidence="3 6" id="KW-0378">Hydrolase</keyword>
<dbReference type="InterPro" id="IPR051156">
    <property type="entry name" value="Mito/Outer_Membr_Metalloprot"/>
</dbReference>
<dbReference type="Proteomes" id="UP001156694">
    <property type="component" value="Unassembled WGS sequence"/>
</dbReference>
<feature type="domain" description="Peptidase M48" evidence="8">
    <location>
        <begin position="49"/>
        <end position="218"/>
    </location>
</feature>
<name>A0ABQ5VYS7_9RHOB</name>
<evidence type="ECO:0000256" key="5">
    <source>
        <dbReference type="ARBA" id="ARBA00023049"/>
    </source>
</evidence>
<dbReference type="Pfam" id="PF01435">
    <property type="entry name" value="Peptidase_M48"/>
    <property type="match status" value="1"/>
</dbReference>
<keyword evidence="4 6" id="KW-0862">Zinc</keyword>
<reference evidence="10" key="1">
    <citation type="journal article" date="2019" name="Int. J. Syst. Evol. Microbiol.">
        <title>The Global Catalogue of Microorganisms (GCM) 10K type strain sequencing project: providing services to taxonomists for standard genome sequencing and annotation.</title>
        <authorList>
            <consortium name="The Broad Institute Genomics Platform"/>
            <consortium name="The Broad Institute Genome Sequencing Center for Infectious Disease"/>
            <person name="Wu L."/>
            <person name="Ma J."/>
        </authorList>
    </citation>
    <scope>NUCLEOTIDE SEQUENCE [LARGE SCALE GENOMIC DNA]</scope>
    <source>
        <strain evidence="10">NBRC 110140</strain>
    </source>
</reference>
<keyword evidence="10" id="KW-1185">Reference proteome</keyword>
<evidence type="ECO:0000256" key="3">
    <source>
        <dbReference type="ARBA" id="ARBA00022801"/>
    </source>
</evidence>
<evidence type="ECO:0000256" key="7">
    <source>
        <dbReference type="SAM" id="MobiDB-lite"/>
    </source>
</evidence>
<evidence type="ECO:0000256" key="4">
    <source>
        <dbReference type="ARBA" id="ARBA00022833"/>
    </source>
</evidence>
<keyword evidence="5 6" id="KW-0482">Metalloprotease</keyword>
<evidence type="ECO:0000313" key="9">
    <source>
        <dbReference type="EMBL" id="GLQ36238.1"/>
    </source>
</evidence>
<accession>A0ABQ5VYS7</accession>
<sequence length="233" mass="25045">METPAPSEPPKPTPDSDTRVGKFQYYQSHNSGLAAYNRVSARMRPVVVRVCKQHSQGLGANFCNFQFKVIDNPKQPPNAFQSLDAHGRPIITFNANILRAMKNDHEIGFIIGHEAGHQIARHLRQKRGNANAGAVIGIILAGATGVDVGVGMDLGGAIGARRYSQKFELEADRIGTYLAHLAGYDPIIGARAFPRIAGSGGGPLSTHPPSNARVATVHRANQEIKSGKPITSW</sequence>
<dbReference type="RefSeq" id="WP_284379895.1">
    <property type="nucleotide sequence ID" value="NZ_BSNN01000008.1"/>
</dbReference>
<dbReference type="InterPro" id="IPR001915">
    <property type="entry name" value="Peptidase_M48"/>
</dbReference>
<comment type="caution">
    <text evidence="9">The sequence shown here is derived from an EMBL/GenBank/DDBJ whole genome shotgun (WGS) entry which is preliminary data.</text>
</comment>
<dbReference type="Gene3D" id="3.30.2010.10">
    <property type="entry name" value="Metalloproteases ('zincins'), catalytic domain"/>
    <property type="match status" value="1"/>
</dbReference>
<dbReference type="EMBL" id="BSNN01000008">
    <property type="protein sequence ID" value="GLQ36238.1"/>
    <property type="molecule type" value="Genomic_DNA"/>
</dbReference>
<evidence type="ECO:0000313" key="10">
    <source>
        <dbReference type="Proteomes" id="UP001156694"/>
    </source>
</evidence>
<feature type="compositionally biased region" description="Pro residues" evidence="7">
    <location>
        <begin position="1"/>
        <end position="13"/>
    </location>
</feature>
<protein>
    <submittedName>
        <fullName evidence="9">Peptidase M48</fullName>
    </submittedName>
</protein>
<keyword evidence="2" id="KW-0479">Metal-binding</keyword>
<gene>
    <name evidence="9" type="ORF">GCM10007939_25220</name>
</gene>
<evidence type="ECO:0000256" key="2">
    <source>
        <dbReference type="ARBA" id="ARBA00022723"/>
    </source>
</evidence>
<comment type="cofactor">
    <cofactor evidence="6">
        <name>Zn(2+)</name>
        <dbReference type="ChEBI" id="CHEBI:29105"/>
    </cofactor>
    <text evidence="6">Binds 1 zinc ion per subunit.</text>
</comment>
<feature type="region of interest" description="Disordered" evidence="7">
    <location>
        <begin position="1"/>
        <end position="20"/>
    </location>
</feature>
<dbReference type="PANTHER" id="PTHR22726">
    <property type="entry name" value="METALLOENDOPEPTIDASE OMA1"/>
    <property type="match status" value="1"/>
</dbReference>
<proteinExistence type="inferred from homology"/>
<dbReference type="PANTHER" id="PTHR22726:SF1">
    <property type="entry name" value="METALLOENDOPEPTIDASE OMA1, MITOCHONDRIAL"/>
    <property type="match status" value="1"/>
</dbReference>
<evidence type="ECO:0000256" key="1">
    <source>
        <dbReference type="ARBA" id="ARBA00022670"/>
    </source>
</evidence>